<accession>A0ACB8T414</accession>
<evidence type="ECO:0000313" key="1">
    <source>
        <dbReference type="EMBL" id="KAI0063227.1"/>
    </source>
</evidence>
<gene>
    <name evidence="1" type="ORF">BV25DRAFT_1824812</name>
</gene>
<organism evidence="1 2">
    <name type="scientific">Artomyces pyxidatus</name>
    <dbReference type="NCBI Taxonomy" id="48021"/>
    <lineage>
        <taxon>Eukaryota</taxon>
        <taxon>Fungi</taxon>
        <taxon>Dikarya</taxon>
        <taxon>Basidiomycota</taxon>
        <taxon>Agaricomycotina</taxon>
        <taxon>Agaricomycetes</taxon>
        <taxon>Russulales</taxon>
        <taxon>Auriscalpiaceae</taxon>
        <taxon>Artomyces</taxon>
    </lineage>
</organism>
<dbReference type="EMBL" id="MU277204">
    <property type="protein sequence ID" value="KAI0063227.1"/>
    <property type="molecule type" value="Genomic_DNA"/>
</dbReference>
<reference evidence="1" key="2">
    <citation type="journal article" date="2022" name="New Phytol.">
        <title>Evolutionary transition to the ectomycorrhizal habit in the genomes of a hyperdiverse lineage of mushroom-forming fungi.</title>
        <authorList>
            <person name="Looney B."/>
            <person name="Miyauchi S."/>
            <person name="Morin E."/>
            <person name="Drula E."/>
            <person name="Courty P.E."/>
            <person name="Kohler A."/>
            <person name="Kuo A."/>
            <person name="LaButti K."/>
            <person name="Pangilinan J."/>
            <person name="Lipzen A."/>
            <person name="Riley R."/>
            <person name="Andreopoulos W."/>
            <person name="He G."/>
            <person name="Johnson J."/>
            <person name="Nolan M."/>
            <person name="Tritt A."/>
            <person name="Barry K.W."/>
            <person name="Grigoriev I.V."/>
            <person name="Nagy L.G."/>
            <person name="Hibbett D."/>
            <person name="Henrissat B."/>
            <person name="Matheny P.B."/>
            <person name="Labbe J."/>
            <person name="Martin F.M."/>
        </authorList>
    </citation>
    <scope>NUCLEOTIDE SEQUENCE</scope>
    <source>
        <strain evidence="1">HHB10654</strain>
    </source>
</reference>
<comment type="caution">
    <text evidence="1">The sequence shown here is derived from an EMBL/GenBank/DDBJ whole genome shotgun (WGS) entry which is preliminary data.</text>
</comment>
<name>A0ACB8T414_9AGAM</name>
<evidence type="ECO:0000313" key="2">
    <source>
        <dbReference type="Proteomes" id="UP000814140"/>
    </source>
</evidence>
<keyword evidence="2" id="KW-1185">Reference proteome</keyword>
<sequence length="91" mass="10154">ISWFSGPTGQPPNTPSVACDTFLLRHFSLASHLSGYVFLFVYVYSLCLFNALIINDLIFTALPAQYTSRSIAMPAFVLAPRAQLHHQQKHS</sequence>
<dbReference type="Proteomes" id="UP000814140">
    <property type="component" value="Unassembled WGS sequence"/>
</dbReference>
<feature type="non-terminal residue" evidence="1">
    <location>
        <position position="1"/>
    </location>
</feature>
<protein>
    <submittedName>
        <fullName evidence="1">Uncharacterized protein</fullName>
    </submittedName>
</protein>
<proteinExistence type="predicted"/>
<reference evidence="1" key="1">
    <citation type="submission" date="2021-03" db="EMBL/GenBank/DDBJ databases">
        <authorList>
            <consortium name="DOE Joint Genome Institute"/>
            <person name="Ahrendt S."/>
            <person name="Looney B.P."/>
            <person name="Miyauchi S."/>
            <person name="Morin E."/>
            <person name="Drula E."/>
            <person name="Courty P.E."/>
            <person name="Chicoki N."/>
            <person name="Fauchery L."/>
            <person name="Kohler A."/>
            <person name="Kuo A."/>
            <person name="Labutti K."/>
            <person name="Pangilinan J."/>
            <person name="Lipzen A."/>
            <person name="Riley R."/>
            <person name="Andreopoulos W."/>
            <person name="He G."/>
            <person name="Johnson J."/>
            <person name="Barry K.W."/>
            <person name="Grigoriev I.V."/>
            <person name="Nagy L."/>
            <person name="Hibbett D."/>
            <person name="Henrissat B."/>
            <person name="Matheny P.B."/>
            <person name="Labbe J."/>
            <person name="Martin F."/>
        </authorList>
    </citation>
    <scope>NUCLEOTIDE SEQUENCE</scope>
    <source>
        <strain evidence="1">HHB10654</strain>
    </source>
</reference>